<reference evidence="1 2" key="1">
    <citation type="journal article" date="2019" name="Syst. Appl. Microbiol.">
        <title>Microvirga tunisiensis sp. nov., a root nodule symbiotic bacterium isolated from Lupinus micranthus and L. luteus grown in Northern Tunisia.</title>
        <authorList>
            <person name="Msaddak A."/>
            <person name="Rejili M."/>
            <person name="Duran D."/>
            <person name="Mars M."/>
            <person name="Palacios J.M."/>
            <person name="Ruiz-Argueso T."/>
            <person name="Rey L."/>
            <person name="Imperial J."/>
        </authorList>
    </citation>
    <scope>NUCLEOTIDE SEQUENCE [LARGE SCALE GENOMIC DNA]</scope>
    <source>
        <strain evidence="1 2">Lmie10</strain>
    </source>
</reference>
<protein>
    <submittedName>
        <fullName evidence="1">Uncharacterized protein</fullName>
    </submittedName>
</protein>
<organism evidence="1 2">
    <name type="scientific">Microvirga tunisiensis</name>
    <dbReference type="NCBI Taxonomy" id="2108360"/>
    <lineage>
        <taxon>Bacteria</taxon>
        <taxon>Pseudomonadati</taxon>
        <taxon>Pseudomonadota</taxon>
        <taxon>Alphaproteobacteria</taxon>
        <taxon>Hyphomicrobiales</taxon>
        <taxon>Methylobacteriaceae</taxon>
        <taxon>Microvirga</taxon>
    </lineage>
</organism>
<proteinExistence type="predicted"/>
<accession>A0A5N7MT05</accession>
<dbReference type="RefSeq" id="WP_152716990.1">
    <property type="nucleotide sequence ID" value="NZ_VOSJ01000341.1"/>
</dbReference>
<sequence length="183" mass="21044">MYARPRFRPLSPTLTPGVPELFVFKRFLDPIRTGSKKQLLVSGKRTPTPSKDEPFVLVYKDDETGNRIPFARGISDRYSSGVCLDFDSDYHMVDYQEWDGEDDGSPLYKRDAIERFAKVDGTSIEEALGRYRERDAFARAEGFVDWKALAQFHSRNHSRFRGWVIYWEGIELLEAPASLPKAA</sequence>
<dbReference type="Proteomes" id="UP000403266">
    <property type="component" value="Unassembled WGS sequence"/>
</dbReference>
<gene>
    <name evidence="1" type="ORF">FS320_35065</name>
</gene>
<evidence type="ECO:0000313" key="1">
    <source>
        <dbReference type="EMBL" id="MPR30131.1"/>
    </source>
</evidence>
<keyword evidence="2" id="KW-1185">Reference proteome</keyword>
<dbReference type="AlphaFoldDB" id="A0A5N7MT05"/>
<dbReference type="OrthoDB" id="200334at2"/>
<dbReference type="EMBL" id="VOSK01000315">
    <property type="protein sequence ID" value="MPR30131.1"/>
    <property type="molecule type" value="Genomic_DNA"/>
</dbReference>
<comment type="caution">
    <text evidence="1">The sequence shown here is derived from an EMBL/GenBank/DDBJ whole genome shotgun (WGS) entry which is preliminary data.</text>
</comment>
<evidence type="ECO:0000313" key="2">
    <source>
        <dbReference type="Proteomes" id="UP000403266"/>
    </source>
</evidence>
<name>A0A5N7MT05_9HYPH</name>